<dbReference type="GeneID" id="300578516"/>
<keyword evidence="3" id="KW-1185">Reference proteome</keyword>
<feature type="region of interest" description="Disordered" evidence="1">
    <location>
        <begin position="1"/>
        <end position="22"/>
    </location>
</feature>
<protein>
    <submittedName>
        <fullName evidence="2">Uncharacterized protein</fullName>
    </submittedName>
</protein>
<evidence type="ECO:0000313" key="2">
    <source>
        <dbReference type="EMBL" id="TFB01052.1"/>
    </source>
</evidence>
<dbReference type="Proteomes" id="UP001642720">
    <property type="component" value="Unassembled WGS sequence"/>
</dbReference>
<proteinExistence type="predicted"/>
<name>A0ABY2H0M0_9HYPO</name>
<reference evidence="2 3" key="1">
    <citation type="submission" date="2018-01" db="EMBL/GenBank/DDBJ databases">
        <title>Genome characterization of the sugarcane-associated fungus Trichoderma ghanense CCMA-1212 and their application in lignocelulose bioconversion.</title>
        <authorList>
            <person name="Steindorff A.S."/>
            <person name="Mendes T.D."/>
            <person name="Vilela E.S.D."/>
            <person name="Rodrigues D.S."/>
            <person name="Formighieri E.F."/>
            <person name="Melo I.S."/>
            <person name="Favaro L.C.L."/>
        </authorList>
    </citation>
    <scope>NUCLEOTIDE SEQUENCE [LARGE SCALE GENOMIC DNA]</scope>
    <source>
        <strain evidence="2 3">CCMA-1212</strain>
    </source>
</reference>
<sequence length="114" mass="12648">MRLAEPAIPNPSTPSAEIPPPAEPLQRFDTLWKCLLSATDFFDTLLSFHPNQLPGLPTSIPSLDRQPLIGAQKARLCGRDEASWRSLRGRRHMGARKPVADVVCWMLAARSFAD</sequence>
<dbReference type="RefSeq" id="XP_073557253.1">
    <property type="nucleotide sequence ID" value="XM_073704066.1"/>
</dbReference>
<comment type="caution">
    <text evidence="2">The sequence shown here is derived from an EMBL/GenBank/DDBJ whole genome shotgun (WGS) entry which is preliminary data.</text>
</comment>
<feature type="compositionally biased region" description="Pro residues" evidence="1">
    <location>
        <begin position="8"/>
        <end position="22"/>
    </location>
</feature>
<dbReference type="EMBL" id="PPTA01000009">
    <property type="protein sequence ID" value="TFB01052.1"/>
    <property type="molecule type" value="Genomic_DNA"/>
</dbReference>
<organism evidence="2 3">
    <name type="scientific">Trichoderma ghanense</name>
    <dbReference type="NCBI Taxonomy" id="65468"/>
    <lineage>
        <taxon>Eukaryota</taxon>
        <taxon>Fungi</taxon>
        <taxon>Dikarya</taxon>
        <taxon>Ascomycota</taxon>
        <taxon>Pezizomycotina</taxon>
        <taxon>Sordariomycetes</taxon>
        <taxon>Hypocreomycetidae</taxon>
        <taxon>Hypocreales</taxon>
        <taxon>Hypocreaceae</taxon>
        <taxon>Trichoderma</taxon>
    </lineage>
</organism>
<evidence type="ECO:0000256" key="1">
    <source>
        <dbReference type="SAM" id="MobiDB-lite"/>
    </source>
</evidence>
<evidence type="ECO:0000313" key="3">
    <source>
        <dbReference type="Proteomes" id="UP001642720"/>
    </source>
</evidence>
<accession>A0ABY2H0M0</accession>
<gene>
    <name evidence="2" type="ORF">CCMA1212_006872</name>
</gene>